<organism evidence="5">
    <name type="scientific">Candidatus Atribacter allofermentans</name>
    <dbReference type="NCBI Taxonomy" id="1852833"/>
    <lineage>
        <taxon>Bacteria</taxon>
        <taxon>Pseudomonadati</taxon>
        <taxon>Atribacterota</taxon>
        <taxon>Atribacteria</taxon>
        <taxon>Atribacterales</taxon>
        <taxon>Atribacteraceae</taxon>
        <taxon>Atribacter</taxon>
    </lineage>
</organism>
<keyword evidence="3" id="KW-0732">Signal</keyword>
<reference evidence="5" key="1">
    <citation type="submission" date="2017-02" db="EMBL/GenBank/DDBJ databases">
        <title>Delving into the versatile metabolic prowess of the omnipresent phylum Bacteroidetes.</title>
        <authorList>
            <person name="Nobu M.K."/>
            <person name="Mei R."/>
            <person name="Narihiro T."/>
            <person name="Kuroda K."/>
            <person name="Liu W.-T."/>
        </authorList>
    </citation>
    <scope>NUCLEOTIDE SEQUENCE</scope>
    <source>
        <strain evidence="5">ADurb.Bin276</strain>
    </source>
</reference>
<dbReference type="Gene3D" id="3.40.50.2300">
    <property type="match status" value="2"/>
</dbReference>
<feature type="domain" description="Periplasmic binding protein" evidence="4">
    <location>
        <begin position="39"/>
        <end position="299"/>
    </location>
</feature>
<comment type="similarity">
    <text evidence="2">Belongs to the bacterial solute-binding protein 2 family.</text>
</comment>
<dbReference type="PANTHER" id="PTHR46847:SF1">
    <property type="entry name" value="D-ALLOSE-BINDING PERIPLASMIC PROTEIN-RELATED"/>
    <property type="match status" value="1"/>
</dbReference>
<evidence type="ECO:0000256" key="3">
    <source>
        <dbReference type="ARBA" id="ARBA00022729"/>
    </source>
</evidence>
<sequence length="346" mass="37961">MKKRLVMLVSILVIAFILSVGFYAGAQEKLVIGQVFWGLHDSYQQAHQVAAKAYCESLGIEYIPMDGQMKPEVQAAAMEDLIARQVDGIICQAYDQAAMEVSIDAAQQAGIPVVSFVNVSSGNVKYPTMQIDEKQGAVAMGELAAKKILEYFPDKKIKVATISDASIEWAHEQRTKAFIQGVQNVAPDMEWVFNGGKSNREIAYSTAEDILQSFPDVNIMFGYDAENVLGSLAAFEAAGRGNAKDRIPVSEIFAGVDGSVPELVKVADPNSAFKLTLALQPKSNAKKCIDMLLKIINGELDMYATDKNEAVISFVVNGWDMSKEEIEQFVKDEWAIEVDLAKEIEE</sequence>
<evidence type="ECO:0000259" key="4">
    <source>
        <dbReference type="Pfam" id="PF13407"/>
    </source>
</evidence>
<dbReference type="EMBL" id="MWBQ01000032">
    <property type="protein sequence ID" value="OQA60788.1"/>
    <property type="molecule type" value="Genomic_DNA"/>
</dbReference>
<dbReference type="SUPFAM" id="SSF53822">
    <property type="entry name" value="Periplasmic binding protein-like I"/>
    <property type="match status" value="1"/>
</dbReference>
<dbReference type="InterPro" id="IPR025997">
    <property type="entry name" value="SBP_2_dom"/>
</dbReference>
<evidence type="ECO:0000256" key="1">
    <source>
        <dbReference type="ARBA" id="ARBA00004196"/>
    </source>
</evidence>
<dbReference type="GO" id="GO:0030246">
    <property type="term" value="F:carbohydrate binding"/>
    <property type="evidence" value="ECO:0007669"/>
    <property type="project" value="UniProtKB-ARBA"/>
</dbReference>
<dbReference type="Pfam" id="PF13407">
    <property type="entry name" value="Peripla_BP_4"/>
    <property type="match status" value="1"/>
</dbReference>
<accession>A0A1V5T262</accession>
<comment type="subcellular location">
    <subcellularLocation>
        <location evidence="1">Cell envelope</location>
    </subcellularLocation>
</comment>
<dbReference type="Proteomes" id="UP000485569">
    <property type="component" value="Unassembled WGS sequence"/>
</dbReference>
<dbReference type="PANTHER" id="PTHR46847">
    <property type="entry name" value="D-ALLOSE-BINDING PERIPLASMIC PROTEIN-RELATED"/>
    <property type="match status" value="1"/>
</dbReference>
<proteinExistence type="inferred from homology"/>
<protein>
    <submittedName>
        <fullName evidence="5">ABC transporter periplasmic-binding protein YphF</fullName>
    </submittedName>
</protein>
<name>A0A1V5T262_9BACT</name>
<dbReference type="AlphaFoldDB" id="A0A1V5T262"/>
<evidence type="ECO:0000256" key="2">
    <source>
        <dbReference type="ARBA" id="ARBA00007639"/>
    </source>
</evidence>
<comment type="caution">
    <text evidence="5">The sequence shown here is derived from an EMBL/GenBank/DDBJ whole genome shotgun (WGS) entry which is preliminary data.</text>
</comment>
<dbReference type="InterPro" id="IPR028082">
    <property type="entry name" value="Peripla_BP_I"/>
</dbReference>
<evidence type="ECO:0000313" key="5">
    <source>
        <dbReference type="EMBL" id="OQA60788.1"/>
    </source>
</evidence>
<gene>
    <name evidence="5" type="primary">yphF</name>
    <name evidence="5" type="ORF">BWY41_00503</name>
</gene>
<dbReference type="CDD" id="cd01536">
    <property type="entry name" value="PBP1_ABC_sugar_binding-like"/>
    <property type="match status" value="1"/>
</dbReference>
<dbReference type="GO" id="GO:0030313">
    <property type="term" value="C:cell envelope"/>
    <property type="evidence" value="ECO:0007669"/>
    <property type="project" value="UniProtKB-SubCell"/>
</dbReference>